<dbReference type="PANTHER" id="PTHR33365:SF6">
    <property type="entry name" value="OXIDASE USTYA"/>
    <property type="match status" value="1"/>
</dbReference>
<protein>
    <submittedName>
        <fullName evidence="3">Uncharacterized protein</fullName>
    </submittedName>
</protein>
<dbReference type="Proteomes" id="UP000800039">
    <property type="component" value="Unassembled WGS sequence"/>
</dbReference>
<sequence>MERPPAYQPVCREDEDESLAQLEEKDGIAWNANSTEIIPTNTRSFVVFLSIMLLSLSANVLLVMDNGKLRISRDTGKTAYTGLTFDTPLPYHAMSEYWNPNISDSDMEAAWDAIDTNAMAVSLHDDYANSVGLPPSTPFPWDTERSIYYVKGIHDLHCLKLIRKAIVSKHNGNDQAFNLHHIYHCLDGIRQDIMCAADDTPMPAPVAHHVGEGQIRQCRDWNKLIAWARRPDQHACYDFDDYREATNTLELFAFCPPESPYRPFQQAYFEFHGHKDPYEPKETREQVVIF</sequence>
<dbReference type="InterPro" id="IPR021765">
    <property type="entry name" value="UstYa-like"/>
</dbReference>
<dbReference type="EMBL" id="ML976617">
    <property type="protein sequence ID" value="KAF1843334.1"/>
    <property type="molecule type" value="Genomic_DNA"/>
</dbReference>
<accession>A0A9P4L6I7</accession>
<dbReference type="AlphaFoldDB" id="A0A9P4L6I7"/>
<gene>
    <name evidence="3" type="ORF">K460DRAFT_290132</name>
</gene>
<comment type="similarity">
    <text evidence="1">Belongs to the ustYa family.</text>
</comment>
<dbReference type="OrthoDB" id="3687641at2759"/>
<keyword evidence="2" id="KW-1133">Transmembrane helix</keyword>
<dbReference type="GO" id="GO:0043386">
    <property type="term" value="P:mycotoxin biosynthetic process"/>
    <property type="evidence" value="ECO:0007669"/>
    <property type="project" value="InterPro"/>
</dbReference>
<organism evidence="3 4">
    <name type="scientific">Cucurbitaria berberidis CBS 394.84</name>
    <dbReference type="NCBI Taxonomy" id="1168544"/>
    <lineage>
        <taxon>Eukaryota</taxon>
        <taxon>Fungi</taxon>
        <taxon>Dikarya</taxon>
        <taxon>Ascomycota</taxon>
        <taxon>Pezizomycotina</taxon>
        <taxon>Dothideomycetes</taxon>
        <taxon>Pleosporomycetidae</taxon>
        <taxon>Pleosporales</taxon>
        <taxon>Pleosporineae</taxon>
        <taxon>Cucurbitariaceae</taxon>
        <taxon>Cucurbitaria</taxon>
    </lineage>
</organism>
<keyword evidence="2" id="KW-0472">Membrane</keyword>
<dbReference type="GeneID" id="63846429"/>
<evidence type="ECO:0000256" key="2">
    <source>
        <dbReference type="SAM" id="Phobius"/>
    </source>
</evidence>
<comment type="caution">
    <text evidence="3">The sequence shown here is derived from an EMBL/GenBank/DDBJ whole genome shotgun (WGS) entry which is preliminary data.</text>
</comment>
<dbReference type="PANTHER" id="PTHR33365">
    <property type="entry name" value="YALI0B05434P"/>
    <property type="match status" value="1"/>
</dbReference>
<keyword evidence="2" id="KW-0812">Transmembrane</keyword>
<dbReference type="RefSeq" id="XP_040785897.1">
    <property type="nucleotide sequence ID" value="XM_040929177.1"/>
</dbReference>
<proteinExistence type="inferred from homology"/>
<name>A0A9P4L6I7_9PLEO</name>
<keyword evidence="4" id="KW-1185">Reference proteome</keyword>
<feature type="transmembrane region" description="Helical" evidence="2">
    <location>
        <begin position="45"/>
        <end position="64"/>
    </location>
</feature>
<reference evidence="3" key="1">
    <citation type="submission" date="2020-01" db="EMBL/GenBank/DDBJ databases">
        <authorList>
            <consortium name="DOE Joint Genome Institute"/>
            <person name="Haridas S."/>
            <person name="Albert R."/>
            <person name="Binder M."/>
            <person name="Bloem J."/>
            <person name="Labutti K."/>
            <person name="Salamov A."/>
            <person name="Andreopoulos B."/>
            <person name="Baker S.E."/>
            <person name="Barry K."/>
            <person name="Bills G."/>
            <person name="Bluhm B.H."/>
            <person name="Cannon C."/>
            <person name="Castanera R."/>
            <person name="Culley D.E."/>
            <person name="Daum C."/>
            <person name="Ezra D."/>
            <person name="Gonzalez J.B."/>
            <person name="Henrissat B."/>
            <person name="Kuo A."/>
            <person name="Liang C."/>
            <person name="Lipzen A."/>
            <person name="Lutzoni F."/>
            <person name="Magnuson J."/>
            <person name="Mondo S."/>
            <person name="Nolan M."/>
            <person name="Ohm R."/>
            <person name="Pangilinan J."/>
            <person name="Park H.-J."/>
            <person name="Ramirez L."/>
            <person name="Alfaro M."/>
            <person name="Sun H."/>
            <person name="Tritt A."/>
            <person name="Yoshinaga Y."/>
            <person name="Zwiers L.-H."/>
            <person name="Turgeon B.G."/>
            <person name="Goodwin S.B."/>
            <person name="Spatafora J.W."/>
            <person name="Crous P.W."/>
            <person name="Grigoriev I.V."/>
        </authorList>
    </citation>
    <scope>NUCLEOTIDE SEQUENCE</scope>
    <source>
        <strain evidence="3">CBS 394.84</strain>
    </source>
</reference>
<dbReference type="Pfam" id="PF11807">
    <property type="entry name" value="UstYa"/>
    <property type="match status" value="1"/>
</dbReference>
<evidence type="ECO:0000313" key="3">
    <source>
        <dbReference type="EMBL" id="KAF1843334.1"/>
    </source>
</evidence>
<evidence type="ECO:0000313" key="4">
    <source>
        <dbReference type="Proteomes" id="UP000800039"/>
    </source>
</evidence>
<evidence type="ECO:0000256" key="1">
    <source>
        <dbReference type="ARBA" id="ARBA00035112"/>
    </source>
</evidence>